<keyword evidence="8" id="KW-0675">Receptor</keyword>
<dbReference type="Pfam" id="PF13715">
    <property type="entry name" value="CarbopepD_reg_2"/>
    <property type="match status" value="1"/>
</dbReference>
<dbReference type="InterPro" id="IPR036942">
    <property type="entry name" value="Beta-barrel_TonB_sf"/>
</dbReference>
<dbReference type="InterPro" id="IPR000531">
    <property type="entry name" value="Beta-barrel_TonB"/>
</dbReference>
<sequence length="1000" mass="115273">MNAKKVGNLIKWLFAIPFLFPVPIFGGVTGKIVGYVVDARTGEPLPGANSIVEGTPLGAATDTDGYYFIIGVPPGDYKVKTTMMGYEPMIKEGVSVSADLTVRVDFHLKESVIETEGITVTAERSLIQKDITGSMETVDTRDMKKVPVTDLSEAINLQTGVFFDPAPVEGGLRGSGRGEARSHIRGGDWDEVVWYVDGVRTAAISEARADMGLSYTQYNIDMIKQIQLLTGGFNAEYGNAQSGVVNVIMKEGGDNYTGSVEYIYGPPQQKHFGNYLYDPKTQKEFLDHTLPDGTVDTLWLTDKRKKNIYDYTDIPSSEVRFTLGGPFRGIPKMNFFLSGRSKKEAYALPHPRDTRDLYNISLNITWPIRVNKKLKASGFLSRELHSSMMEQELPLQAKYYRGYGTIFNNDVYYLAFDWTHMVNPKLFYNIKLGRYYLKQKEFPGEYRAVKDDTTVTGSYDIWGDCYRYPSFDEEPFAGWGKTVLSRNEMSDYSLHINLNWQITKTHFLKAGFESWYNLYDEKSWTFPSEKDTVNPEADFLHRGLNEASHPIEVALYIQDKMEFEGFIANMGLRFDYFNGNKEWFDIPDTCHPMLNPYYNPDLDPEPDSSGFIDANGEYKFDYTRWPKKKFKPFWYLNPRIGVSYPWTENTMVFINYGHFFQKPSYSWMYPFLYYRPQKTTLNDRESWPRPTMFTLEPLKPEKAQVFEFGFNHNFRNLAFFSFRFYYKDQFDQTSPWRQFGDNAVKIQDPRLGDNWDWGGFGLSTYWSGDYSDSRGIEINMKTLMSENISLDIKYSYSKVTEGRSTPTAVKIYSDGTKEFIWETGEKGGHFAFDYERSHSRPHIFRTSLYLKTPNKWRGIKLISPLLSGCDASILYRYASGRAFTYVKTGDPPGTYDNYRYPAKQNVDLKVSKNLSFGSVSSSLWLKVTNLFNRKNLRNFVCLTHREAELMGDEYLAFYNDAAEKYIEEGEVTTVDIWGYDMSFRTYGPPRYIEGGIKFNF</sequence>
<evidence type="ECO:0000313" key="16">
    <source>
        <dbReference type="Proteomes" id="UP000215215"/>
    </source>
</evidence>
<dbReference type="SUPFAM" id="SSF49464">
    <property type="entry name" value="Carboxypeptidase regulatory domain-like"/>
    <property type="match status" value="1"/>
</dbReference>
<dbReference type="AlphaFoldDB" id="A0A235BTP9"/>
<evidence type="ECO:0000256" key="4">
    <source>
        <dbReference type="ARBA" id="ARBA00022692"/>
    </source>
</evidence>
<dbReference type="Gene3D" id="2.170.130.10">
    <property type="entry name" value="TonB-dependent receptor, plug domain"/>
    <property type="match status" value="1"/>
</dbReference>
<gene>
    <name evidence="15" type="ORF">CH333_05400</name>
</gene>
<evidence type="ECO:0000313" key="15">
    <source>
        <dbReference type="EMBL" id="OYD15562.1"/>
    </source>
</evidence>
<dbReference type="Pfam" id="PF00593">
    <property type="entry name" value="TonB_dep_Rec_b-barrel"/>
    <property type="match status" value="1"/>
</dbReference>
<evidence type="ECO:0000256" key="9">
    <source>
        <dbReference type="ARBA" id="ARBA00023237"/>
    </source>
</evidence>
<dbReference type="SUPFAM" id="SSF56935">
    <property type="entry name" value="Porins"/>
    <property type="match status" value="1"/>
</dbReference>
<evidence type="ECO:0000256" key="8">
    <source>
        <dbReference type="ARBA" id="ARBA00023170"/>
    </source>
</evidence>
<feature type="domain" description="TonB-dependent receptor plug" evidence="14">
    <location>
        <begin position="128"/>
        <end position="243"/>
    </location>
</feature>
<feature type="domain" description="TonB-dependent receptor-like beta-barrel" evidence="13">
    <location>
        <begin position="399"/>
        <end position="930"/>
    </location>
</feature>
<proteinExistence type="inferred from homology"/>
<comment type="similarity">
    <text evidence="10 11">Belongs to the TonB-dependent receptor family.</text>
</comment>
<comment type="subcellular location">
    <subcellularLocation>
        <location evidence="1 10">Cell outer membrane</location>
        <topology evidence="1 10">Multi-pass membrane protein</topology>
    </subcellularLocation>
</comment>
<evidence type="ECO:0000256" key="7">
    <source>
        <dbReference type="ARBA" id="ARBA00023136"/>
    </source>
</evidence>
<evidence type="ECO:0000259" key="14">
    <source>
        <dbReference type="Pfam" id="PF07715"/>
    </source>
</evidence>
<reference evidence="15 16" key="1">
    <citation type="submission" date="2017-07" db="EMBL/GenBank/DDBJ databases">
        <title>Recovery of genomes from metagenomes via a dereplication, aggregation, and scoring strategy.</title>
        <authorList>
            <person name="Sieber C.M."/>
            <person name="Probst A.J."/>
            <person name="Sharrar A."/>
            <person name="Thomas B.C."/>
            <person name="Hess M."/>
            <person name="Tringe S.G."/>
            <person name="Banfield J.F."/>
        </authorList>
    </citation>
    <scope>NUCLEOTIDE SEQUENCE [LARGE SCALE GENOMIC DNA]</scope>
    <source>
        <strain evidence="15">JGI_Cruoil_03_44_89</strain>
    </source>
</reference>
<keyword evidence="12" id="KW-1133">Transmembrane helix</keyword>
<evidence type="ECO:0008006" key="17">
    <source>
        <dbReference type="Google" id="ProtNLM"/>
    </source>
</evidence>
<evidence type="ECO:0000259" key="13">
    <source>
        <dbReference type="Pfam" id="PF00593"/>
    </source>
</evidence>
<dbReference type="Gene3D" id="2.60.40.1120">
    <property type="entry name" value="Carboxypeptidase-like, regulatory domain"/>
    <property type="match status" value="1"/>
</dbReference>
<keyword evidence="4 10" id="KW-0812">Transmembrane</keyword>
<dbReference type="PANTHER" id="PTHR30069">
    <property type="entry name" value="TONB-DEPENDENT OUTER MEMBRANE RECEPTOR"/>
    <property type="match status" value="1"/>
</dbReference>
<keyword evidence="5" id="KW-0732">Signal</keyword>
<dbReference type="Pfam" id="PF07715">
    <property type="entry name" value="Plug"/>
    <property type="match status" value="1"/>
</dbReference>
<dbReference type="InterPro" id="IPR037066">
    <property type="entry name" value="Plug_dom_sf"/>
</dbReference>
<dbReference type="GO" id="GO:0015344">
    <property type="term" value="F:siderophore uptake transmembrane transporter activity"/>
    <property type="evidence" value="ECO:0007669"/>
    <property type="project" value="TreeGrafter"/>
</dbReference>
<dbReference type="Proteomes" id="UP000215215">
    <property type="component" value="Unassembled WGS sequence"/>
</dbReference>
<evidence type="ECO:0000256" key="12">
    <source>
        <dbReference type="SAM" id="Phobius"/>
    </source>
</evidence>
<accession>A0A235BTP9</accession>
<dbReference type="InterPro" id="IPR008969">
    <property type="entry name" value="CarboxyPept-like_regulatory"/>
</dbReference>
<feature type="transmembrane region" description="Helical" evidence="12">
    <location>
        <begin position="12"/>
        <end position="37"/>
    </location>
</feature>
<keyword evidence="7 10" id="KW-0472">Membrane</keyword>
<keyword evidence="6 11" id="KW-0798">TonB box</keyword>
<evidence type="ECO:0000256" key="5">
    <source>
        <dbReference type="ARBA" id="ARBA00022729"/>
    </source>
</evidence>
<keyword evidence="3 10" id="KW-1134">Transmembrane beta strand</keyword>
<dbReference type="InterPro" id="IPR039426">
    <property type="entry name" value="TonB-dep_rcpt-like"/>
</dbReference>
<dbReference type="GO" id="GO:0009279">
    <property type="term" value="C:cell outer membrane"/>
    <property type="evidence" value="ECO:0007669"/>
    <property type="project" value="UniProtKB-SubCell"/>
</dbReference>
<evidence type="ECO:0000256" key="3">
    <source>
        <dbReference type="ARBA" id="ARBA00022452"/>
    </source>
</evidence>
<dbReference type="EMBL" id="NOZQ01000110">
    <property type="protein sequence ID" value="OYD15562.1"/>
    <property type="molecule type" value="Genomic_DNA"/>
</dbReference>
<keyword evidence="9 10" id="KW-0998">Cell outer membrane</keyword>
<name>A0A235BTP9_UNCW3</name>
<organism evidence="15 16">
    <name type="scientific">candidate division WOR-3 bacterium JGI_Cruoil_03_44_89</name>
    <dbReference type="NCBI Taxonomy" id="1973748"/>
    <lineage>
        <taxon>Bacteria</taxon>
        <taxon>Bacteria division WOR-3</taxon>
    </lineage>
</organism>
<comment type="caution">
    <text evidence="15">The sequence shown here is derived from an EMBL/GenBank/DDBJ whole genome shotgun (WGS) entry which is preliminary data.</text>
</comment>
<dbReference type="PANTHER" id="PTHR30069:SF29">
    <property type="entry name" value="HEMOGLOBIN AND HEMOGLOBIN-HAPTOGLOBIN-BINDING PROTEIN 1-RELATED"/>
    <property type="match status" value="1"/>
</dbReference>
<evidence type="ECO:0000256" key="1">
    <source>
        <dbReference type="ARBA" id="ARBA00004571"/>
    </source>
</evidence>
<dbReference type="InterPro" id="IPR012910">
    <property type="entry name" value="Plug_dom"/>
</dbReference>
<evidence type="ECO:0000256" key="2">
    <source>
        <dbReference type="ARBA" id="ARBA00022448"/>
    </source>
</evidence>
<dbReference type="PROSITE" id="PS52016">
    <property type="entry name" value="TONB_DEPENDENT_REC_3"/>
    <property type="match status" value="1"/>
</dbReference>
<dbReference type="Gene3D" id="2.40.170.20">
    <property type="entry name" value="TonB-dependent receptor, beta-barrel domain"/>
    <property type="match status" value="1"/>
</dbReference>
<evidence type="ECO:0000256" key="11">
    <source>
        <dbReference type="RuleBase" id="RU003357"/>
    </source>
</evidence>
<protein>
    <recommendedName>
        <fullName evidence="17">TonB-dependent receptor plug domain-containing protein</fullName>
    </recommendedName>
</protein>
<evidence type="ECO:0000256" key="10">
    <source>
        <dbReference type="PROSITE-ProRule" id="PRU01360"/>
    </source>
</evidence>
<keyword evidence="2 10" id="KW-0813">Transport</keyword>
<evidence type="ECO:0000256" key="6">
    <source>
        <dbReference type="ARBA" id="ARBA00023077"/>
    </source>
</evidence>
<dbReference type="GO" id="GO:0044718">
    <property type="term" value="P:siderophore transmembrane transport"/>
    <property type="evidence" value="ECO:0007669"/>
    <property type="project" value="TreeGrafter"/>
</dbReference>